<dbReference type="EMBL" id="AAQM03000503">
    <property type="protein sequence ID" value="EPR56747.1"/>
    <property type="molecule type" value="Genomic_DNA"/>
</dbReference>
<protein>
    <submittedName>
        <fullName evidence="2">Uncharacterized protein</fullName>
    </submittedName>
</protein>
<feature type="compositionally biased region" description="Pro residues" evidence="1">
    <location>
        <begin position="102"/>
        <end position="111"/>
    </location>
</feature>
<comment type="caution">
    <text evidence="2">The sequence shown here is derived from an EMBL/GenBank/DDBJ whole genome shotgun (WGS) entry which is preliminary data.</text>
</comment>
<name>S7UG03_TOXGG</name>
<sequence>MRRKKKRKKERKKERKKAMLHLNSLRKRLCHLAPVICVYRLGSLSRKLLKKKKKFYRAQRRQEEKRGVLHFFRVSASLLSLFLQETGEPCPKTPSQDFSPRAPKPADPLPPPKKEQWSLSPPD</sequence>
<reference evidence="2 3" key="1">
    <citation type="submission" date="2006-05" db="EMBL/GenBank/DDBJ databases">
        <authorList>
            <person name="Paulsen I."/>
        </authorList>
    </citation>
    <scope>NUCLEOTIDE SEQUENCE [LARGE SCALE GENOMIC DNA]</scope>
    <source>
        <strain evidence="2 3">GT1</strain>
    </source>
</reference>
<dbReference type="AlphaFoldDB" id="S7UG03"/>
<reference evidence="2 3" key="2">
    <citation type="submission" date="2013-05" db="EMBL/GenBank/DDBJ databases">
        <authorList>
            <person name="Sibley D."/>
            <person name="Venepally P."/>
            <person name="Karamycheva S."/>
            <person name="Hadjithomas M."/>
            <person name="Khan A."/>
            <person name="Brunk B."/>
            <person name="Roos D."/>
            <person name="Caler E."/>
            <person name="Lorenzi H."/>
        </authorList>
    </citation>
    <scope>NUCLEOTIDE SEQUENCE [LARGE SCALE GENOMIC DNA]</scope>
    <source>
        <strain evidence="2 3">GT1</strain>
    </source>
</reference>
<evidence type="ECO:0000256" key="1">
    <source>
        <dbReference type="SAM" id="MobiDB-lite"/>
    </source>
</evidence>
<evidence type="ECO:0000313" key="3">
    <source>
        <dbReference type="Proteomes" id="UP000005641"/>
    </source>
</evidence>
<evidence type="ECO:0000313" key="2">
    <source>
        <dbReference type="EMBL" id="EPR56747.1"/>
    </source>
</evidence>
<organism evidence="2 3">
    <name type="scientific">Toxoplasma gondii (strain ATCC 50853 / GT1)</name>
    <dbReference type="NCBI Taxonomy" id="507601"/>
    <lineage>
        <taxon>Eukaryota</taxon>
        <taxon>Sar</taxon>
        <taxon>Alveolata</taxon>
        <taxon>Apicomplexa</taxon>
        <taxon>Conoidasida</taxon>
        <taxon>Coccidia</taxon>
        <taxon>Eucoccidiorida</taxon>
        <taxon>Eimeriorina</taxon>
        <taxon>Sarcocystidae</taxon>
        <taxon>Toxoplasma</taxon>
    </lineage>
</organism>
<feature type="region of interest" description="Disordered" evidence="1">
    <location>
        <begin position="87"/>
        <end position="123"/>
    </location>
</feature>
<dbReference type="Proteomes" id="UP000005641">
    <property type="component" value="Unassembled WGS sequence"/>
</dbReference>
<gene>
    <name evidence="2" type="ORF">TGGT1_411540</name>
</gene>
<dbReference type="VEuPathDB" id="ToxoDB:TGGT1_411540"/>
<proteinExistence type="predicted"/>
<accession>S7UG03</accession>